<comment type="caution">
    <text evidence="4">The sequence shown here is derived from an EMBL/GenBank/DDBJ whole genome shotgun (WGS) entry which is preliminary data.</text>
</comment>
<evidence type="ECO:0000313" key="4">
    <source>
        <dbReference type="EMBL" id="GAA0864066.1"/>
    </source>
</evidence>
<dbReference type="PROSITE" id="PS00211">
    <property type="entry name" value="ABC_TRANSPORTER_1"/>
    <property type="match status" value="1"/>
</dbReference>
<reference evidence="4 5" key="1">
    <citation type="journal article" date="2019" name="Int. J. Syst. Evol. Microbiol.">
        <title>The Global Catalogue of Microorganisms (GCM) 10K type strain sequencing project: providing services to taxonomists for standard genome sequencing and annotation.</title>
        <authorList>
            <consortium name="The Broad Institute Genomics Platform"/>
            <consortium name="The Broad Institute Genome Sequencing Center for Infectious Disease"/>
            <person name="Wu L."/>
            <person name="Ma J."/>
        </authorList>
    </citation>
    <scope>NUCLEOTIDE SEQUENCE [LARGE SCALE GENOMIC DNA]</scope>
    <source>
        <strain evidence="4 5">JCM 6486</strain>
    </source>
</reference>
<feature type="domain" description="ABC transporter" evidence="3">
    <location>
        <begin position="258"/>
        <end position="513"/>
    </location>
</feature>
<dbReference type="SUPFAM" id="SSF52540">
    <property type="entry name" value="P-loop containing nucleoside triphosphate hydrolases"/>
    <property type="match status" value="2"/>
</dbReference>
<keyword evidence="5" id="KW-1185">Reference proteome</keyword>
<dbReference type="InterPro" id="IPR003593">
    <property type="entry name" value="AAA+_ATPase"/>
</dbReference>
<dbReference type="PANTHER" id="PTHR43790:SF4">
    <property type="entry name" value="GUANOSINE IMPORT ATP-BINDING PROTEIN NUPO"/>
    <property type="match status" value="1"/>
</dbReference>
<organism evidence="4 5">
    <name type="scientific">Paraclostridium tenue</name>
    <dbReference type="NCBI Taxonomy" id="1737"/>
    <lineage>
        <taxon>Bacteria</taxon>
        <taxon>Bacillati</taxon>
        <taxon>Bacillota</taxon>
        <taxon>Clostridia</taxon>
        <taxon>Peptostreptococcales</taxon>
        <taxon>Peptostreptococcaceae</taxon>
        <taxon>Paraclostridium</taxon>
    </lineage>
</organism>
<evidence type="ECO:0000313" key="5">
    <source>
        <dbReference type="Proteomes" id="UP001400965"/>
    </source>
</evidence>
<dbReference type="Gene3D" id="3.40.50.300">
    <property type="entry name" value="P-loop containing nucleotide triphosphate hydrolases"/>
    <property type="match status" value="2"/>
</dbReference>
<dbReference type="Pfam" id="PF00005">
    <property type="entry name" value="ABC_tran"/>
    <property type="match status" value="2"/>
</dbReference>
<dbReference type="Proteomes" id="UP001400965">
    <property type="component" value="Unassembled WGS sequence"/>
</dbReference>
<dbReference type="EMBL" id="BAAACP010000008">
    <property type="protein sequence ID" value="GAA0864066.1"/>
    <property type="molecule type" value="Genomic_DNA"/>
</dbReference>
<dbReference type="InterPro" id="IPR027417">
    <property type="entry name" value="P-loop_NTPase"/>
</dbReference>
<name>A0ABN1M4L5_9FIRM</name>
<protein>
    <submittedName>
        <fullName evidence="4">Sugar ABC transporter ATP-binding protein</fullName>
    </submittedName>
</protein>
<keyword evidence="1" id="KW-0547">Nucleotide-binding</keyword>
<evidence type="ECO:0000259" key="3">
    <source>
        <dbReference type="PROSITE" id="PS50893"/>
    </source>
</evidence>
<accession>A0ABN1M4L5</accession>
<dbReference type="InterPro" id="IPR003439">
    <property type="entry name" value="ABC_transporter-like_ATP-bd"/>
</dbReference>
<sequence length="517" mass="58288">MLEVKNLSKKFGEVYALKNIDFNLKKGEIHGIVGANGCGKSTFLNIIFGDENISKTGGYSGEIFINKKKANIKDSKSAIELGIGKVHQEFALVSSLDIASNIKINNENTYKFDIVNNSKNHEDSKKLLESFGLNLDTKKLIKNLSVNIKQFIEIAREVDKKDLKILLLDEPTACFNKEDANIFMEIVKSLKNKGVSIIFISHRLDEITSICDRVTIFRDGEIVSTYDKEVFNIENIAIDMIGKKVNKASREKEHKKNTSDKNIISFKNVNIHDENREFKDINIDIKDGEILGITGLAGHGHTMFGNVIMGLHNFEGDIIYKNEKLNIKKVHETIQKGIVMLPDERKELGVLLNSTVKENIIFTSCYSKNNFLKNNCLKGLSFLNKNKIDSYVGNQIKQMNIKCSSKNQNVGELSGGNQQKICIARLIATDPKVLFVGEPTRGIDLYSKEIILNMLLDMNKEKNTTIVIASSEIDELKRVCDRVIVMYEGKVFDILSPDEDDEVYSLAISGKRREKYA</sequence>
<feature type="domain" description="ABC transporter" evidence="3">
    <location>
        <begin position="2"/>
        <end position="244"/>
    </location>
</feature>
<evidence type="ECO:0000256" key="2">
    <source>
        <dbReference type="ARBA" id="ARBA00022840"/>
    </source>
</evidence>
<dbReference type="CDD" id="cd03216">
    <property type="entry name" value="ABC_Carb_Monos_I"/>
    <property type="match status" value="1"/>
</dbReference>
<dbReference type="CDD" id="cd03215">
    <property type="entry name" value="ABC_Carb_Monos_II"/>
    <property type="match status" value="1"/>
</dbReference>
<dbReference type="PANTHER" id="PTHR43790">
    <property type="entry name" value="CARBOHYDRATE TRANSPORT ATP-BINDING PROTEIN MG119-RELATED"/>
    <property type="match status" value="1"/>
</dbReference>
<proteinExistence type="predicted"/>
<dbReference type="InterPro" id="IPR050107">
    <property type="entry name" value="ABC_carbohydrate_import_ATPase"/>
</dbReference>
<dbReference type="SMART" id="SM00382">
    <property type="entry name" value="AAA"/>
    <property type="match status" value="2"/>
</dbReference>
<dbReference type="InterPro" id="IPR017871">
    <property type="entry name" value="ABC_transporter-like_CS"/>
</dbReference>
<gene>
    <name evidence="4" type="ORF">GCM10008917_16080</name>
</gene>
<dbReference type="PROSITE" id="PS50893">
    <property type="entry name" value="ABC_TRANSPORTER_2"/>
    <property type="match status" value="2"/>
</dbReference>
<dbReference type="RefSeq" id="WP_346044707.1">
    <property type="nucleotide sequence ID" value="NZ_BAAACP010000008.1"/>
</dbReference>
<evidence type="ECO:0000256" key="1">
    <source>
        <dbReference type="ARBA" id="ARBA00022741"/>
    </source>
</evidence>
<dbReference type="GO" id="GO:0005524">
    <property type="term" value="F:ATP binding"/>
    <property type="evidence" value="ECO:0007669"/>
    <property type="project" value="UniProtKB-KW"/>
</dbReference>
<keyword evidence="2 4" id="KW-0067">ATP-binding</keyword>